<proteinExistence type="inferred from homology"/>
<dbReference type="PANTHER" id="PTHR13347:SF1">
    <property type="entry name" value="HEAT REPEAT-CONTAINING PROTEIN 3"/>
    <property type="match status" value="1"/>
</dbReference>
<evidence type="ECO:0000256" key="1">
    <source>
        <dbReference type="ARBA" id="ARBA00049983"/>
    </source>
</evidence>
<dbReference type="PANTHER" id="PTHR13347">
    <property type="entry name" value="HEAT REPEAT-CONTAINING PROTEIN 3"/>
    <property type="match status" value="1"/>
</dbReference>
<dbReference type="GO" id="GO:0051082">
    <property type="term" value="F:unfolded protein binding"/>
    <property type="evidence" value="ECO:0007669"/>
    <property type="project" value="TreeGrafter"/>
</dbReference>
<dbReference type="CDD" id="cd13394">
    <property type="entry name" value="Syo1_like"/>
    <property type="match status" value="1"/>
</dbReference>
<evidence type="ECO:0000259" key="3">
    <source>
        <dbReference type="Pfam" id="PF25567"/>
    </source>
</evidence>
<reference evidence="4 5" key="1">
    <citation type="journal article" date="2016" name="Genome Biol. Evol.">
        <title>Divergent and convergent evolution of fungal pathogenicity.</title>
        <authorList>
            <person name="Shang Y."/>
            <person name="Xiao G."/>
            <person name="Zheng P."/>
            <person name="Cen K."/>
            <person name="Zhan S."/>
            <person name="Wang C."/>
        </authorList>
    </citation>
    <scope>NUCLEOTIDE SEQUENCE [LARGE SCALE GENOMIC DNA]</scope>
    <source>
        <strain evidence="4 5">RCEF 264</strain>
    </source>
</reference>
<keyword evidence="5" id="KW-1185">Reference proteome</keyword>
<name>A0A167Y8D8_9HYPO</name>
<feature type="domain" description="SYO1-like TPR repeats" evidence="3">
    <location>
        <begin position="599"/>
        <end position="719"/>
    </location>
</feature>
<evidence type="ECO:0000256" key="2">
    <source>
        <dbReference type="SAM" id="MobiDB-lite"/>
    </source>
</evidence>
<dbReference type="AlphaFoldDB" id="A0A167Y8D8"/>
<dbReference type="GO" id="GO:0006606">
    <property type="term" value="P:protein import into nucleus"/>
    <property type="evidence" value="ECO:0007669"/>
    <property type="project" value="TreeGrafter"/>
</dbReference>
<dbReference type="GO" id="GO:0042273">
    <property type="term" value="P:ribosomal large subunit biogenesis"/>
    <property type="evidence" value="ECO:0007669"/>
    <property type="project" value="TreeGrafter"/>
</dbReference>
<accession>A0A167Y8D8</accession>
<feature type="region of interest" description="Disordered" evidence="2">
    <location>
        <begin position="340"/>
        <end position="421"/>
    </location>
</feature>
<dbReference type="InterPro" id="IPR052616">
    <property type="entry name" value="SYO1-like"/>
</dbReference>
<dbReference type="OrthoDB" id="288703at2759"/>
<feature type="compositionally biased region" description="Acidic residues" evidence="2">
    <location>
        <begin position="408"/>
        <end position="420"/>
    </location>
</feature>
<dbReference type="InterPro" id="IPR011989">
    <property type="entry name" value="ARM-like"/>
</dbReference>
<comment type="similarity">
    <text evidence="1">Belongs to the nuclear import and ribosome assembly adapter family.</text>
</comment>
<dbReference type="InterPro" id="IPR057990">
    <property type="entry name" value="TPR_SYO1"/>
</dbReference>
<feature type="region of interest" description="Disordered" evidence="2">
    <location>
        <begin position="1"/>
        <end position="25"/>
    </location>
</feature>
<organism evidence="4 5">
    <name type="scientific">Niveomyces insectorum RCEF 264</name>
    <dbReference type="NCBI Taxonomy" id="1081102"/>
    <lineage>
        <taxon>Eukaryota</taxon>
        <taxon>Fungi</taxon>
        <taxon>Dikarya</taxon>
        <taxon>Ascomycota</taxon>
        <taxon>Pezizomycotina</taxon>
        <taxon>Sordariomycetes</taxon>
        <taxon>Hypocreomycetidae</taxon>
        <taxon>Hypocreales</taxon>
        <taxon>Cordycipitaceae</taxon>
        <taxon>Niveomyces</taxon>
    </lineage>
</organism>
<evidence type="ECO:0000313" key="4">
    <source>
        <dbReference type="EMBL" id="OAA65969.1"/>
    </source>
</evidence>
<sequence>MGKSRRSRSGAARRADPVGNRPRPVKALADPELAAIRTDKILPVVQDLRSADPKVRTTAAGAIANIVEDAKCRKLLLREQIVHTVLGETLADAHIESRAAGWEVLNVLAQHEESDFCVHLYRSDVLTPAAHALAQIVETLNAADTPFSKLTKAQQEFVWRLTSSVLDLVGQLADARDEILEAVVGNVPVTRALFALVSSTVAPLDIQWGALTCLARLCEDQRVLAEAVVDDQASGCCYAALLKLKEGGGPLAVAACALLHAVFAALEWFDHSPGRDNASDAVLVPALAACVDQQLQTDGPGEEGPDRAADALGLALQTLAMIGTTLKASLEKGNKDEEVWNGIQDDHGADGANGDLGDDDGDDDDGDDDEMLDDEAAGTKQAKANGTNASEQDESMDVDGDEHHDEHGSEDDDDDDDNDVDLDRDMEAVTSFDDKDVVDAPSLAADLPTLRALINDAIPPMIRLVAARLQDADADAVAVLREALAALNNMAWTVACIDLDDEGNSGIVQAWTPVALRAWRKVVRPLVTQDLVDRAVAAQVAGLAWALARVLRGATPTDAGELDKFMELRDRAAGFDGAGAGAGAGVGADSEDDDDDPLQSLAVKCVGVLGQLAQGAAPLDVNRRVGHYLVGLVDALPATPAAEAVEAFNQLFDLYGDEKAACDKAVFWADQLLEKLDAALPKAKAMAKTVDKRARTELRTRADEAVLNLRRFIQYKKKHAPR</sequence>
<dbReference type="Proteomes" id="UP000076874">
    <property type="component" value="Unassembled WGS sequence"/>
</dbReference>
<dbReference type="STRING" id="1081102.A0A167Y8D8"/>
<protein>
    <submittedName>
        <fullName evidence="4">Armadillo repeat protein</fullName>
    </submittedName>
</protein>
<dbReference type="InterPro" id="IPR016024">
    <property type="entry name" value="ARM-type_fold"/>
</dbReference>
<evidence type="ECO:0000313" key="5">
    <source>
        <dbReference type="Proteomes" id="UP000076874"/>
    </source>
</evidence>
<dbReference type="Gene3D" id="1.25.10.10">
    <property type="entry name" value="Leucine-rich Repeat Variant"/>
    <property type="match status" value="2"/>
</dbReference>
<gene>
    <name evidence="4" type="ORF">SPI_02756</name>
</gene>
<dbReference type="EMBL" id="AZHD01000003">
    <property type="protein sequence ID" value="OAA65969.1"/>
    <property type="molecule type" value="Genomic_DNA"/>
</dbReference>
<feature type="compositionally biased region" description="Acidic residues" evidence="2">
    <location>
        <begin position="356"/>
        <end position="376"/>
    </location>
</feature>
<dbReference type="SUPFAM" id="SSF48371">
    <property type="entry name" value="ARM repeat"/>
    <property type="match status" value="1"/>
</dbReference>
<comment type="caution">
    <text evidence="4">The sequence shown here is derived from an EMBL/GenBank/DDBJ whole genome shotgun (WGS) entry which is preliminary data.</text>
</comment>
<feature type="compositionally biased region" description="Basic and acidic residues" evidence="2">
    <location>
        <begin position="340"/>
        <end position="349"/>
    </location>
</feature>
<feature type="compositionally biased region" description="Acidic residues" evidence="2">
    <location>
        <begin position="391"/>
        <end position="400"/>
    </location>
</feature>
<dbReference type="Pfam" id="PF25567">
    <property type="entry name" value="TPR_SYO1"/>
    <property type="match status" value="1"/>
</dbReference>